<dbReference type="PROSITE" id="PS50209">
    <property type="entry name" value="CARD"/>
    <property type="match status" value="1"/>
</dbReference>
<evidence type="ECO:0000256" key="1">
    <source>
        <dbReference type="SAM" id="MobiDB-lite"/>
    </source>
</evidence>
<dbReference type="Proteomes" id="UP001195483">
    <property type="component" value="Unassembled WGS sequence"/>
</dbReference>
<evidence type="ECO:0000313" key="4">
    <source>
        <dbReference type="Proteomes" id="UP001195483"/>
    </source>
</evidence>
<dbReference type="SUPFAM" id="SSF47986">
    <property type="entry name" value="DEATH domain"/>
    <property type="match status" value="1"/>
</dbReference>
<dbReference type="EMBL" id="JAEAOA010001561">
    <property type="protein sequence ID" value="KAK3588575.1"/>
    <property type="molecule type" value="Genomic_DNA"/>
</dbReference>
<dbReference type="AlphaFoldDB" id="A0AAE0SAT0"/>
<reference evidence="3" key="2">
    <citation type="journal article" date="2021" name="Genome Biol. Evol.">
        <title>Developing a high-quality reference genome for a parasitic bivalve with doubly uniparental inheritance (Bivalvia: Unionida).</title>
        <authorList>
            <person name="Smith C.H."/>
        </authorList>
    </citation>
    <scope>NUCLEOTIDE SEQUENCE</scope>
    <source>
        <strain evidence="3">CHS0354</strain>
        <tissue evidence="3">Mantle</tissue>
    </source>
</reference>
<feature type="domain" description="CARD" evidence="2">
    <location>
        <begin position="25"/>
        <end position="115"/>
    </location>
</feature>
<dbReference type="InterPro" id="IPR011029">
    <property type="entry name" value="DEATH-like_dom_sf"/>
</dbReference>
<reference evidence="3" key="3">
    <citation type="submission" date="2023-05" db="EMBL/GenBank/DDBJ databases">
        <authorList>
            <person name="Smith C.H."/>
        </authorList>
    </citation>
    <scope>NUCLEOTIDE SEQUENCE</scope>
    <source>
        <strain evidence="3">CHS0354</strain>
        <tissue evidence="3">Mantle</tissue>
    </source>
</reference>
<gene>
    <name evidence="3" type="ORF">CHS0354_026179</name>
</gene>
<evidence type="ECO:0000313" key="3">
    <source>
        <dbReference type="EMBL" id="KAK3588575.1"/>
    </source>
</evidence>
<dbReference type="GO" id="GO:0042981">
    <property type="term" value="P:regulation of apoptotic process"/>
    <property type="evidence" value="ECO:0007669"/>
    <property type="project" value="InterPro"/>
</dbReference>
<feature type="compositionally biased region" description="Polar residues" evidence="1">
    <location>
        <begin position="209"/>
        <end position="222"/>
    </location>
</feature>
<comment type="caution">
    <text evidence="3">The sequence shown here is derived from an EMBL/GenBank/DDBJ whole genome shotgun (WGS) entry which is preliminary data.</text>
</comment>
<sequence length="378" mass="44057">MLVLLHRSANDILPRTRMEKTSSASYENFKDIIRENYVKLRRDLDVSKIIPYFFQHKLLELHDMEENKSYLLQMDRADHFLQRCLIMNPSKAYEIFTLALRELNYEHILKIFEDYRKSRPTSATCGNDVEVQTDLTCFSEDLTPSSSFVCLNCRGPSFSNFSYGYDDALSLRRAPKLQTDSVGVEEDEHGYTLLMPRDGQDTEGEFRQAASTSRNNTEAKTTTGAETYDRTGLVYLTKAMSDSTLTFRVSEDMNHPDLAALKEEVIKLEGWRPDVNESNVKDKARAWEGQQGYYFLWWHKRSRRDSMTKSTRSVVGRHGRFIVSVWSKMVLLHYKILDKRDENQQMTYYVDKNFSSPSISKLIETWKENGVSVKQDRI</sequence>
<reference evidence="3" key="1">
    <citation type="journal article" date="2021" name="Genome Biol. Evol.">
        <title>A High-Quality Reference Genome for a Parasitic Bivalve with Doubly Uniparental Inheritance (Bivalvia: Unionida).</title>
        <authorList>
            <person name="Smith C.H."/>
        </authorList>
    </citation>
    <scope>NUCLEOTIDE SEQUENCE</scope>
    <source>
        <strain evidence="3">CHS0354</strain>
    </source>
</reference>
<name>A0AAE0SAT0_9BIVA</name>
<evidence type="ECO:0000259" key="2">
    <source>
        <dbReference type="PROSITE" id="PS50209"/>
    </source>
</evidence>
<protein>
    <recommendedName>
        <fullName evidence="2">CARD domain-containing protein</fullName>
    </recommendedName>
</protein>
<proteinExistence type="predicted"/>
<dbReference type="CDD" id="cd01671">
    <property type="entry name" value="CARD"/>
    <property type="match status" value="1"/>
</dbReference>
<organism evidence="3 4">
    <name type="scientific">Potamilus streckersoni</name>
    <dbReference type="NCBI Taxonomy" id="2493646"/>
    <lineage>
        <taxon>Eukaryota</taxon>
        <taxon>Metazoa</taxon>
        <taxon>Spiralia</taxon>
        <taxon>Lophotrochozoa</taxon>
        <taxon>Mollusca</taxon>
        <taxon>Bivalvia</taxon>
        <taxon>Autobranchia</taxon>
        <taxon>Heteroconchia</taxon>
        <taxon>Palaeoheterodonta</taxon>
        <taxon>Unionida</taxon>
        <taxon>Unionoidea</taxon>
        <taxon>Unionidae</taxon>
        <taxon>Ambleminae</taxon>
        <taxon>Lampsilini</taxon>
        <taxon>Potamilus</taxon>
    </lineage>
</organism>
<accession>A0AAE0SAT0</accession>
<keyword evidence="4" id="KW-1185">Reference proteome</keyword>
<dbReference type="InterPro" id="IPR001315">
    <property type="entry name" value="CARD"/>
</dbReference>
<feature type="region of interest" description="Disordered" evidence="1">
    <location>
        <begin position="196"/>
        <end position="222"/>
    </location>
</feature>
<dbReference type="Gene3D" id="1.10.533.10">
    <property type="entry name" value="Death Domain, Fas"/>
    <property type="match status" value="1"/>
</dbReference>